<feature type="region of interest" description="Disordered" evidence="2">
    <location>
        <begin position="525"/>
        <end position="579"/>
    </location>
</feature>
<evidence type="ECO:0000256" key="2">
    <source>
        <dbReference type="SAM" id="MobiDB-lite"/>
    </source>
</evidence>
<sequence length="886" mass="95508">MDGGIPQLCTTKLIGNSAESVLVTVRVRPLQNLKNETNNSVKRQDQREAALHVEEGPVVRLGIDDGTLVLLDPQKLLSIRANFAFHYVFYPSFLDNEFLTVGSVAGGKPQCQSGKRHIDDILFGNCSSGVPDNDTKGDNLSAVEAQEELEQQKVFDVIGTPLVECFKHGRNSCLLAYGQTGSGRSYTLYGTAQHPGVIPRVCRELLGRSSPSGEGSSKTPFGRLKNPEGMRIGGALCPAIPSGFALPDVRSPVPISPKSSIPTKPPSPRLFASSRIEKRDSKPTELTISYMEVCNEWVRDLLKPRKEHGLQSVDTNTSGDKLGGVEKLKVRYYPNRGPCIEGLTSLKIRSWEECKVFIEQGNAERARLSYKQKNSSYTHTIFRITRGSTPAYDPRCMPVQNLPKVDIVELSSMNCLKSSGTSTMTMDAGGFDSCRRQLKEFNAVQRSLGVLSRVLQALVNNSKYVPYRENLLTNLLSDNFFAPSRVVLCATVLSEAGAYVETLSTLRYAAQLCSDVSCRKGNEISAGSTLSDNKQQTATPCGKAPLKIGAPLQSTRFEDTGKPASESPSSVTERNNLQVSDSGVLNDTNRMRMGIGEVSSGVEGLPRASSPKMALAEDGLCETVKVDAEAPPGIAGRGPLWIGGYRHVDWQLRKMGPVGGLPPLTGNAGVNSLPNTTTLSFDGPGTSRRSSPFFGSGGATRGDHVRWDAETSPQAVKERPIPTSSRPESPGALPCYSSPALEPGDDPPCRGPSNPTARICRAGGLPASLFSCRTAEFISYDGVDGTGCSVSRVSPVSSPECHVSGHPNSSPFPLQTLFHSPDHITRKESRRNLVKVFTPEELPPSQQTSQTCSLKHNVSPTPILSRKASSLFKTLSGSGIVSPSKW</sequence>
<dbReference type="InterPro" id="IPR036961">
    <property type="entry name" value="Kinesin_motor_dom_sf"/>
</dbReference>
<organism evidence="4">
    <name type="scientific">Trypanosoma congolense (strain IL3000)</name>
    <dbReference type="NCBI Taxonomy" id="1068625"/>
    <lineage>
        <taxon>Eukaryota</taxon>
        <taxon>Discoba</taxon>
        <taxon>Euglenozoa</taxon>
        <taxon>Kinetoplastea</taxon>
        <taxon>Metakinetoplastina</taxon>
        <taxon>Trypanosomatida</taxon>
        <taxon>Trypanosomatidae</taxon>
        <taxon>Trypanosoma</taxon>
        <taxon>Nannomonas</taxon>
    </lineage>
</organism>
<comment type="similarity">
    <text evidence="1">Belongs to the TRAFAC class myosin-kinesin ATPase superfamily. Kinesin family.</text>
</comment>
<dbReference type="EMBL" id="HE575320">
    <property type="protein sequence ID" value="CCC91520.1"/>
    <property type="molecule type" value="Genomic_DNA"/>
</dbReference>
<feature type="compositionally biased region" description="Low complexity" evidence="2">
    <location>
        <begin position="685"/>
        <end position="694"/>
    </location>
</feature>
<dbReference type="SMART" id="SM00129">
    <property type="entry name" value="KISc"/>
    <property type="match status" value="1"/>
</dbReference>
<dbReference type="GO" id="GO:0016887">
    <property type="term" value="F:ATP hydrolysis activity"/>
    <property type="evidence" value="ECO:0007669"/>
    <property type="project" value="TreeGrafter"/>
</dbReference>
<dbReference type="PANTHER" id="PTHR24115">
    <property type="entry name" value="KINESIN-RELATED"/>
    <property type="match status" value="1"/>
</dbReference>
<accession>G0UQ59</accession>
<dbReference type="PRINTS" id="PR00380">
    <property type="entry name" value="KINESINHEAVY"/>
</dbReference>
<dbReference type="PANTHER" id="PTHR24115:SF995">
    <property type="entry name" value="PUTATIVE-RELATED"/>
    <property type="match status" value="1"/>
</dbReference>
<dbReference type="AlphaFoldDB" id="G0UQ59"/>
<proteinExistence type="inferred from homology"/>
<evidence type="ECO:0000259" key="3">
    <source>
        <dbReference type="PROSITE" id="PS50067"/>
    </source>
</evidence>
<gene>
    <name evidence="4" type="ORF">TCIL3000_7_3340</name>
</gene>
<comment type="caution">
    <text evidence="1">Lacks conserved residue(s) required for the propagation of feature annotation.</text>
</comment>
<feature type="region of interest" description="Disordered" evidence="2">
    <location>
        <begin position="666"/>
        <end position="752"/>
    </location>
</feature>
<dbReference type="GO" id="GO:0005874">
    <property type="term" value="C:microtubule"/>
    <property type="evidence" value="ECO:0007669"/>
    <property type="project" value="TreeGrafter"/>
</dbReference>
<name>G0UQ59_TRYCI</name>
<dbReference type="SUPFAM" id="SSF52540">
    <property type="entry name" value="P-loop containing nucleoside triphosphate hydrolases"/>
    <property type="match status" value="1"/>
</dbReference>
<dbReference type="GO" id="GO:0005524">
    <property type="term" value="F:ATP binding"/>
    <property type="evidence" value="ECO:0007669"/>
    <property type="project" value="InterPro"/>
</dbReference>
<dbReference type="InterPro" id="IPR027417">
    <property type="entry name" value="P-loop_NTPase"/>
</dbReference>
<evidence type="ECO:0000313" key="4">
    <source>
        <dbReference type="EMBL" id="CCC91520.1"/>
    </source>
</evidence>
<feature type="compositionally biased region" description="Polar residues" evidence="2">
    <location>
        <begin position="668"/>
        <end position="680"/>
    </location>
</feature>
<protein>
    <submittedName>
        <fullName evidence="4">Putative kinesin</fullName>
    </submittedName>
</protein>
<dbReference type="VEuPathDB" id="TriTrypDB:TcIL3000_7_3340"/>
<dbReference type="GO" id="GO:0003777">
    <property type="term" value="F:microtubule motor activity"/>
    <property type="evidence" value="ECO:0007669"/>
    <property type="project" value="InterPro"/>
</dbReference>
<reference evidence="4" key="1">
    <citation type="journal article" date="2012" name="Proc. Natl. Acad. Sci. U.S.A.">
        <title>Antigenic diversity is generated by distinct evolutionary mechanisms in African trypanosome species.</title>
        <authorList>
            <person name="Jackson A.P."/>
            <person name="Berry A."/>
            <person name="Aslett M."/>
            <person name="Allison H.C."/>
            <person name="Burton P."/>
            <person name="Vavrova-Anderson J."/>
            <person name="Brown R."/>
            <person name="Browne H."/>
            <person name="Corton N."/>
            <person name="Hauser H."/>
            <person name="Gamble J."/>
            <person name="Gilderthorp R."/>
            <person name="Marcello L."/>
            <person name="McQuillan J."/>
            <person name="Otto T.D."/>
            <person name="Quail M.A."/>
            <person name="Sanders M.J."/>
            <person name="van Tonder A."/>
            <person name="Ginger M.L."/>
            <person name="Field M.C."/>
            <person name="Barry J.D."/>
            <person name="Hertz-Fowler C."/>
            <person name="Berriman M."/>
        </authorList>
    </citation>
    <scope>NUCLEOTIDE SEQUENCE</scope>
    <source>
        <strain evidence="4">IL3000</strain>
    </source>
</reference>
<dbReference type="GO" id="GO:0007018">
    <property type="term" value="P:microtubule-based movement"/>
    <property type="evidence" value="ECO:0007669"/>
    <property type="project" value="InterPro"/>
</dbReference>
<feature type="compositionally biased region" description="Polar residues" evidence="2">
    <location>
        <begin position="525"/>
        <end position="539"/>
    </location>
</feature>
<dbReference type="Gene3D" id="3.40.850.10">
    <property type="entry name" value="Kinesin motor domain"/>
    <property type="match status" value="1"/>
</dbReference>
<feature type="compositionally biased region" description="Polar residues" evidence="2">
    <location>
        <begin position="566"/>
        <end position="579"/>
    </location>
</feature>
<dbReference type="InterPro" id="IPR027640">
    <property type="entry name" value="Kinesin-like_fam"/>
</dbReference>
<dbReference type="GO" id="GO:0005871">
    <property type="term" value="C:kinesin complex"/>
    <property type="evidence" value="ECO:0007669"/>
    <property type="project" value="TreeGrafter"/>
</dbReference>
<dbReference type="InterPro" id="IPR001752">
    <property type="entry name" value="Kinesin_motor_dom"/>
</dbReference>
<feature type="domain" description="Kinesin motor" evidence="3">
    <location>
        <begin position="20"/>
        <end position="515"/>
    </location>
</feature>
<dbReference type="PROSITE" id="PS50067">
    <property type="entry name" value="KINESIN_MOTOR_2"/>
    <property type="match status" value="1"/>
</dbReference>
<evidence type="ECO:0000256" key="1">
    <source>
        <dbReference type="PROSITE-ProRule" id="PRU00283"/>
    </source>
</evidence>
<dbReference type="GO" id="GO:0008017">
    <property type="term" value="F:microtubule binding"/>
    <property type="evidence" value="ECO:0007669"/>
    <property type="project" value="InterPro"/>
</dbReference>
<dbReference type="Pfam" id="PF00225">
    <property type="entry name" value="Kinesin"/>
    <property type="match status" value="1"/>
</dbReference>